<dbReference type="EMBL" id="JBDJNQ010000003">
    <property type="protein sequence ID" value="MEN5377397.1"/>
    <property type="molecule type" value="Genomic_DNA"/>
</dbReference>
<dbReference type="InterPro" id="IPR000326">
    <property type="entry name" value="PAP2/HPO"/>
</dbReference>
<feature type="chain" id="PRO_5046081731" evidence="2">
    <location>
        <begin position="22"/>
        <end position="255"/>
    </location>
</feature>
<feature type="transmembrane region" description="Helical" evidence="1">
    <location>
        <begin position="46"/>
        <end position="65"/>
    </location>
</feature>
<feature type="transmembrane region" description="Helical" evidence="1">
    <location>
        <begin position="174"/>
        <end position="192"/>
    </location>
</feature>
<dbReference type="CDD" id="cd03394">
    <property type="entry name" value="PAP2_like_5"/>
    <property type="match status" value="1"/>
</dbReference>
<feature type="signal peptide" evidence="2">
    <location>
        <begin position="1"/>
        <end position="21"/>
    </location>
</feature>
<evidence type="ECO:0000259" key="3">
    <source>
        <dbReference type="SMART" id="SM00014"/>
    </source>
</evidence>
<keyword evidence="1" id="KW-0812">Transmembrane</keyword>
<dbReference type="InterPro" id="IPR036938">
    <property type="entry name" value="PAP2/HPO_sf"/>
</dbReference>
<organism evidence="4 5">
    <name type="scientific">Sphingobacterium kitahiroshimense</name>
    <dbReference type="NCBI Taxonomy" id="470446"/>
    <lineage>
        <taxon>Bacteria</taxon>
        <taxon>Pseudomonadati</taxon>
        <taxon>Bacteroidota</taxon>
        <taxon>Sphingobacteriia</taxon>
        <taxon>Sphingobacteriales</taxon>
        <taxon>Sphingobacteriaceae</taxon>
        <taxon>Sphingobacterium</taxon>
    </lineage>
</organism>
<gene>
    <name evidence="4" type="ORF">ABE541_09010</name>
</gene>
<dbReference type="SMART" id="SM00014">
    <property type="entry name" value="acidPPc"/>
    <property type="match status" value="1"/>
</dbReference>
<dbReference type="SUPFAM" id="SSF48317">
    <property type="entry name" value="Acid phosphatase/Vanadium-dependent haloperoxidase"/>
    <property type="match status" value="1"/>
</dbReference>
<keyword evidence="1" id="KW-1133">Transmembrane helix</keyword>
<name>A0ABV0BSB1_9SPHI</name>
<feature type="domain" description="Phosphatidic acid phosphatase type 2/haloperoxidase" evidence="3">
    <location>
        <begin position="116"/>
        <end position="217"/>
    </location>
</feature>
<dbReference type="Pfam" id="PF01569">
    <property type="entry name" value="PAP2"/>
    <property type="match status" value="1"/>
</dbReference>
<dbReference type="Gene3D" id="1.20.144.10">
    <property type="entry name" value="Phosphatidic acid phosphatase type 2/haloperoxidase"/>
    <property type="match status" value="1"/>
</dbReference>
<sequence>MKLSIPFFLILSIFCSSTSLYAQKDTLQNDNQDFETNAKPINYKQLIVPAALMTYGVISLNSPYLKHKDQQINNSINNDPSKTFKLDNVSVFIPSAAVFGLDLLGIPSKHNLKQRLVVSSIAHAITLSAVYTIKKTTPTWRPDRADQESFPSGHTAVPFTGAEILWQEYKDQSIWYGIAGYTIAAGTGYLRMYNHKHWFSDVAMGAGIGIMGTKIAYWLLPLFDKHLQSKKTSYLTMATPFYNGKQIGLSANFQF</sequence>
<evidence type="ECO:0000256" key="1">
    <source>
        <dbReference type="SAM" id="Phobius"/>
    </source>
</evidence>
<feature type="transmembrane region" description="Helical" evidence="1">
    <location>
        <begin position="198"/>
        <end position="220"/>
    </location>
</feature>
<accession>A0ABV0BSB1</accession>
<evidence type="ECO:0000256" key="2">
    <source>
        <dbReference type="SAM" id="SignalP"/>
    </source>
</evidence>
<reference evidence="4 5" key="1">
    <citation type="submission" date="2024-04" db="EMBL/GenBank/DDBJ databases">
        <title>WGS of bacteria from Torrens River.</title>
        <authorList>
            <person name="Wyrsch E.R."/>
            <person name="Drigo B."/>
        </authorList>
    </citation>
    <scope>NUCLEOTIDE SEQUENCE [LARGE SCALE GENOMIC DNA]</scope>
    <source>
        <strain evidence="4 5">TWI391</strain>
    </source>
</reference>
<dbReference type="Proteomes" id="UP001409291">
    <property type="component" value="Unassembled WGS sequence"/>
</dbReference>
<keyword evidence="2" id="KW-0732">Signal</keyword>
<keyword evidence="5" id="KW-1185">Reference proteome</keyword>
<evidence type="ECO:0000313" key="4">
    <source>
        <dbReference type="EMBL" id="MEN5377397.1"/>
    </source>
</evidence>
<protein>
    <submittedName>
        <fullName evidence="4">Phosphatase PAP2 family protein</fullName>
    </submittedName>
</protein>
<dbReference type="RefSeq" id="WP_183916278.1">
    <property type="nucleotide sequence ID" value="NZ_JBDJLH010000004.1"/>
</dbReference>
<evidence type="ECO:0000313" key="5">
    <source>
        <dbReference type="Proteomes" id="UP001409291"/>
    </source>
</evidence>
<proteinExistence type="predicted"/>
<keyword evidence="1" id="KW-0472">Membrane</keyword>
<comment type="caution">
    <text evidence="4">The sequence shown here is derived from an EMBL/GenBank/DDBJ whole genome shotgun (WGS) entry which is preliminary data.</text>
</comment>